<dbReference type="PANTHER" id="PTHR43792:SF1">
    <property type="entry name" value="N-ACETYLTRANSFERASE DOMAIN-CONTAINING PROTEIN"/>
    <property type="match status" value="1"/>
</dbReference>
<evidence type="ECO:0000313" key="6">
    <source>
        <dbReference type="Proteomes" id="UP000429980"/>
    </source>
</evidence>
<evidence type="ECO:0000313" key="2">
    <source>
        <dbReference type="EMBL" id="MDE1453881.1"/>
    </source>
</evidence>
<dbReference type="InterPro" id="IPR016181">
    <property type="entry name" value="Acyl_CoA_acyltransferase"/>
</dbReference>
<dbReference type="AlphaFoldDB" id="A0A6I7TQI4"/>
<dbReference type="CDD" id="cd04301">
    <property type="entry name" value="NAT_SF"/>
    <property type="match status" value="1"/>
</dbReference>
<reference evidence="3 5" key="1">
    <citation type="journal article" date="2016" name="Front. Microbiol.">
        <title>High-Level Heat Resistance of Spores of Bacillus amyloliquefaciens and Bacillus licheniformis Results from the Presence of a spoVA Operon in a Tn1546 Transposon.</title>
        <authorList>
            <person name="Berendsen E.M."/>
            <person name="Koning R.A."/>
            <person name="Boekhorst J."/>
            <person name="de Jong A."/>
            <person name="Kuipers O.P."/>
            <person name="Wells-Bennik M.H."/>
        </authorList>
    </citation>
    <scope>NUCLEOTIDE SEQUENCE [LARGE SCALE GENOMIC DNA]</scope>
    <source>
        <strain evidence="3 5">B4121</strain>
    </source>
</reference>
<feature type="domain" description="N-acetyltransferase" evidence="1">
    <location>
        <begin position="32"/>
        <end position="174"/>
    </location>
</feature>
<dbReference type="PROSITE" id="PS51186">
    <property type="entry name" value="GNAT"/>
    <property type="match status" value="1"/>
</dbReference>
<dbReference type="RefSeq" id="WP_020452761.1">
    <property type="nucleotide sequence ID" value="NZ_AP023088.1"/>
</dbReference>
<evidence type="ECO:0000313" key="4">
    <source>
        <dbReference type="EMBL" id="TWL35966.1"/>
    </source>
</evidence>
<dbReference type="EMBL" id="JARAFO010000070">
    <property type="protein sequence ID" value="MDE1453881.1"/>
    <property type="molecule type" value="Genomic_DNA"/>
</dbReference>
<evidence type="ECO:0000313" key="3">
    <source>
        <dbReference type="EMBL" id="OLF94634.1"/>
    </source>
</evidence>
<dbReference type="SUPFAM" id="SSF55729">
    <property type="entry name" value="Acyl-CoA N-acyltransferases (Nat)"/>
    <property type="match status" value="1"/>
</dbReference>
<reference evidence="4 6" key="2">
    <citation type="submission" date="2019-06" db="EMBL/GenBank/DDBJ databases">
        <title>Genome sequence analysis of &gt;100 Bacillus licheniformis strains suggests intrinsic resistance to this species.</title>
        <authorList>
            <person name="Wels M."/>
            <person name="Siezen R.J."/>
            <person name="Johansen E."/>
            <person name="Stuer-Lauridsen B."/>
            <person name="Bjerre K."/>
            <person name="Nielsen B.K.K."/>
        </authorList>
    </citation>
    <scope>NUCLEOTIDE SEQUENCE [LARGE SCALE GENOMIC DNA]</scope>
    <source>
        <strain evidence="4 6">BAC-15381</strain>
    </source>
</reference>
<gene>
    <name evidence="3" type="ORF">B4121_1847</name>
    <name evidence="4" type="ORF">CHCC15381_3127</name>
    <name evidence="2" type="ORF">PVN32_17095</name>
</gene>
<dbReference type="InterPro" id="IPR051531">
    <property type="entry name" value="N-acetyltransferase"/>
</dbReference>
<name>A0A6I7TQI4_9BACI</name>
<dbReference type="Proteomes" id="UP000429980">
    <property type="component" value="Unassembled WGS sequence"/>
</dbReference>
<dbReference type="EMBL" id="NILF01000055">
    <property type="protein sequence ID" value="TWL35966.1"/>
    <property type="molecule type" value="Genomic_DNA"/>
</dbReference>
<dbReference type="Proteomes" id="UP001216709">
    <property type="component" value="Unassembled WGS sequence"/>
</dbReference>
<dbReference type="InterPro" id="IPR000182">
    <property type="entry name" value="GNAT_dom"/>
</dbReference>
<keyword evidence="6" id="KW-1185">Reference proteome</keyword>
<evidence type="ECO:0000313" key="5">
    <source>
        <dbReference type="Proteomes" id="UP000185604"/>
    </source>
</evidence>
<organism evidence="3 5">
    <name type="scientific">Bacillus paralicheniformis</name>
    <dbReference type="NCBI Taxonomy" id="1648923"/>
    <lineage>
        <taxon>Bacteria</taxon>
        <taxon>Bacillati</taxon>
        <taxon>Bacillota</taxon>
        <taxon>Bacilli</taxon>
        <taxon>Bacillales</taxon>
        <taxon>Bacillaceae</taxon>
        <taxon>Bacillus</taxon>
    </lineage>
</organism>
<sequence length="175" mass="20126">MKHCFLQTTRIGFSLWAKENLNLAKTLWGNRDVAKYLTADGIMTDSEIRNRLLLEIEQYKTHGVQYFPIFKTGNNEFIGCCGLRPYDPENDVYELGFHLVRSAWGKGYASEAAEAMIEYAFNKIRAKKLFAGHHPENTASQKRLEKLGFVYTHDEFYPSTGLQHPSYELKQPPGQ</sequence>
<dbReference type="Gene3D" id="3.40.630.30">
    <property type="match status" value="1"/>
</dbReference>
<reference evidence="2" key="3">
    <citation type="submission" date="2022-12" db="EMBL/GenBank/DDBJ databases">
        <title>Draft Genome Sequences of Bacillus licheniformis and Bacillus paralicheniformis strains isolated from Irish skim milk powders.</title>
        <authorList>
            <person name="Lourenco A."/>
            <person name="Li F."/>
            <person name="Geraldine D."/>
            <person name="Tobin J.T."/>
            <person name="Butler F."/>
            <person name="Jordan K."/>
            <person name="Obrien T."/>
        </authorList>
    </citation>
    <scope>NUCLEOTIDE SEQUENCE</scope>
    <source>
        <strain evidence="2">3370</strain>
    </source>
</reference>
<comment type="caution">
    <text evidence="3">The sequence shown here is derived from an EMBL/GenBank/DDBJ whole genome shotgun (WGS) entry which is preliminary data.</text>
</comment>
<dbReference type="PANTHER" id="PTHR43792">
    <property type="entry name" value="GNAT FAMILY, PUTATIVE (AFU_ORTHOLOGUE AFUA_3G00765)-RELATED-RELATED"/>
    <property type="match status" value="1"/>
</dbReference>
<dbReference type="Pfam" id="PF13302">
    <property type="entry name" value="Acetyltransf_3"/>
    <property type="match status" value="1"/>
</dbReference>
<dbReference type="GO" id="GO:0016747">
    <property type="term" value="F:acyltransferase activity, transferring groups other than amino-acyl groups"/>
    <property type="evidence" value="ECO:0007669"/>
    <property type="project" value="InterPro"/>
</dbReference>
<protein>
    <submittedName>
        <fullName evidence="2 3">Acetyltransferase</fullName>
    </submittedName>
</protein>
<dbReference type="EMBL" id="LKPO01000011">
    <property type="protein sequence ID" value="OLF94634.1"/>
    <property type="molecule type" value="Genomic_DNA"/>
</dbReference>
<proteinExistence type="predicted"/>
<dbReference type="Proteomes" id="UP000185604">
    <property type="component" value="Unassembled WGS sequence"/>
</dbReference>
<accession>A0A6I7TQI4</accession>
<keyword evidence="3" id="KW-0808">Transferase</keyword>
<evidence type="ECO:0000259" key="1">
    <source>
        <dbReference type="PROSITE" id="PS51186"/>
    </source>
</evidence>